<dbReference type="Pfam" id="PF14226">
    <property type="entry name" value="DIOX_N"/>
    <property type="match status" value="1"/>
</dbReference>
<proteinExistence type="predicted"/>
<protein>
    <recommendedName>
        <fullName evidence="3">Non-haem dioxygenase N-terminal domain-containing protein</fullName>
    </recommendedName>
</protein>
<keyword evidence="2" id="KW-0408">Iron</keyword>
<dbReference type="AlphaFoldDB" id="A0AAD6L4F4"/>
<evidence type="ECO:0000256" key="2">
    <source>
        <dbReference type="ARBA" id="ARBA00023004"/>
    </source>
</evidence>
<feature type="domain" description="Non-haem dioxygenase N-terminal" evidence="3">
    <location>
        <begin position="8"/>
        <end position="89"/>
    </location>
</feature>
<evidence type="ECO:0000256" key="1">
    <source>
        <dbReference type="ARBA" id="ARBA00022723"/>
    </source>
</evidence>
<evidence type="ECO:0000313" key="5">
    <source>
        <dbReference type="Proteomes" id="UP001162972"/>
    </source>
</evidence>
<evidence type="ECO:0000259" key="3">
    <source>
        <dbReference type="Pfam" id="PF14226"/>
    </source>
</evidence>
<accession>A0AAD6L4F4</accession>
<reference evidence="4 5" key="1">
    <citation type="journal article" date="2023" name="Int. J. Mol. Sci.">
        <title>De Novo Assembly and Annotation of 11 Diverse Shrub Willow (Salix) Genomes Reveals Novel Gene Organization in Sex-Linked Regions.</title>
        <authorList>
            <person name="Hyden B."/>
            <person name="Feng K."/>
            <person name="Yates T.B."/>
            <person name="Jawdy S."/>
            <person name="Cereghino C."/>
            <person name="Smart L.B."/>
            <person name="Muchero W."/>
        </authorList>
    </citation>
    <scope>NUCLEOTIDE SEQUENCE [LARGE SCALE GENOMIC DNA]</scope>
    <source>
        <tissue evidence="4">Shoot tip</tissue>
    </source>
</reference>
<dbReference type="EMBL" id="JAPFFJ010000001">
    <property type="protein sequence ID" value="KAJ6434990.1"/>
    <property type="molecule type" value="Genomic_DNA"/>
</dbReference>
<organism evidence="4 5">
    <name type="scientific">Salix udensis</name>
    <dbReference type="NCBI Taxonomy" id="889485"/>
    <lineage>
        <taxon>Eukaryota</taxon>
        <taxon>Viridiplantae</taxon>
        <taxon>Streptophyta</taxon>
        <taxon>Embryophyta</taxon>
        <taxon>Tracheophyta</taxon>
        <taxon>Spermatophyta</taxon>
        <taxon>Magnoliopsida</taxon>
        <taxon>eudicotyledons</taxon>
        <taxon>Gunneridae</taxon>
        <taxon>Pentapetalae</taxon>
        <taxon>rosids</taxon>
        <taxon>fabids</taxon>
        <taxon>Malpighiales</taxon>
        <taxon>Salicaceae</taxon>
        <taxon>Saliceae</taxon>
        <taxon>Salix</taxon>
    </lineage>
</organism>
<evidence type="ECO:0000313" key="4">
    <source>
        <dbReference type="EMBL" id="KAJ6434990.1"/>
    </source>
</evidence>
<dbReference type="Gene3D" id="2.60.120.330">
    <property type="entry name" value="B-lactam Antibiotic, Isopenicillin N Synthase, Chain"/>
    <property type="match status" value="1"/>
</dbReference>
<keyword evidence="1" id="KW-0479">Metal-binding</keyword>
<comment type="caution">
    <text evidence="4">The sequence shown here is derived from an EMBL/GenBank/DDBJ whole genome shotgun (WGS) entry which is preliminary data.</text>
</comment>
<gene>
    <name evidence="4" type="ORF">OIU84_000266</name>
</gene>
<sequence>MAAKVEIPFLDISVEALEGLETKSEKWRELCDRVREACETHGIFFLVYDKIPTSLREEIFVALKTLFDLPEETKNKHVNPRPYRSYLAVVVLLTSKTCLIVMAKDPRSPSREIEL</sequence>
<dbReference type="SUPFAM" id="SSF51197">
    <property type="entry name" value="Clavaminate synthase-like"/>
    <property type="match status" value="1"/>
</dbReference>
<dbReference type="Proteomes" id="UP001162972">
    <property type="component" value="Chromosome 18"/>
</dbReference>
<dbReference type="GO" id="GO:0046872">
    <property type="term" value="F:metal ion binding"/>
    <property type="evidence" value="ECO:0007669"/>
    <property type="project" value="UniProtKB-KW"/>
</dbReference>
<dbReference type="InterPro" id="IPR027443">
    <property type="entry name" value="IPNS-like_sf"/>
</dbReference>
<name>A0AAD6L4F4_9ROSI</name>
<dbReference type="InterPro" id="IPR026992">
    <property type="entry name" value="DIOX_N"/>
</dbReference>
<keyword evidence="5" id="KW-1185">Reference proteome</keyword>